<keyword evidence="7" id="KW-1185">Reference proteome</keyword>
<keyword evidence="3" id="KW-0169">Cobalamin biosynthesis</keyword>
<evidence type="ECO:0000256" key="2">
    <source>
        <dbReference type="ARBA" id="ARBA00009774"/>
    </source>
</evidence>
<dbReference type="InterPro" id="IPR009061">
    <property type="entry name" value="DNA-bd_dom_put_sf"/>
</dbReference>
<sequence length="372" mass="41306">MTQTKPQLTIKELTETVGGKVTPRMVRHYHQLGLLPQPKRSRGNYRLYDDADVQRLRRIMVLKQQGFQLSHIQQLLTAKREEPTNSTAVMEQLQQHYQTLMRQLVQLRQTAMAVEGILGRDQGCQTVQTKALAQLRILEVEANELATHRVWDELDCAAHNHPENFQQALTHLLPDLSERSEIEVDLLTQMVLACGDVSLVPFVRLSFDALKAARDTLKQGCTVVGDIPAVVTALDQTRLAHLGCSVQTLIDNPHINSAAEAEQTFWQQDQWRSRLSDLPARCVLVIGYAPSVLIAVCEAIETQQLKPALVIGLPIGFSHAPGAKRRLQHSGIPFITTEGTQGGGLLAAVALNSLVATLIEKPDCHCYLKGLH</sequence>
<dbReference type="Pfam" id="PF13411">
    <property type="entry name" value="MerR_1"/>
    <property type="match status" value="1"/>
</dbReference>
<dbReference type="Gene3D" id="1.10.1660.10">
    <property type="match status" value="1"/>
</dbReference>
<evidence type="ECO:0000259" key="5">
    <source>
        <dbReference type="PROSITE" id="PS50937"/>
    </source>
</evidence>
<dbReference type="SUPFAM" id="SSF46955">
    <property type="entry name" value="Putative DNA-binding domain"/>
    <property type="match status" value="1"/>
</dbReference>
<protein>
    <submittedName>
        <fullName evidence="6">Precorrin-8X methylmutase</fullName>
    </submittedName>
</protein>
<accession>A0ABS5Y3Y6</accession>
<evidence type="ECO:0000256" key="3">
    <source>
        <dbReference type="ARBA" id="ARBA00022573"/>
    </source>
</evidence>
<reference evidence="6 7" key="1">
    <citation type="journal article" date="2021" name="Mar. Drugs">
        <title>Genome Reduction and Secondary Metabolism of the Marine Sponge-Associated Cyanobacterium Leptothoe.</title>
        <authorList>
            <person name="Konstantinou D."/>
            <person name="Popin R.V."/>
            <person name="Fewer D.P."/>
            <person name="Sivonen K."/>
            <person name="Gkelis S."/>
        </authorList>
    </citation>
    <scope>NUCLEOTIDE SEQUENCE [LARGE SCALE GENOMIC DNA]</scope>
    <source>
        <strain evidence="6 7">TAU-MAC 1615</strain>
    </source>
</reference>
<dbReference type="SUPFAM" id="SSF63965">
    <property type="entry name" value="Precorrin-8X methylmutase CbiC/CobH"/>
    <property type="match status" value="1"/>
</dbReference>
<dbReference type="EMBL" id="JADOER010000006">
    <property type="protein sequence ID" value="MBT9312223.1"/>
    <property type="molecule type" value="Genomic_DNA"/>
</dbReference>
<dbReference type="PANTHER" id="PTHR43588">
    <property type="entry name" value="COBALT-PRECORRIN-8 METHYLMUTASE"/>
    <property type="match status" value="1"/>
</dbReference>
<comment type="pathway">
    <text evidence="1">Cofactor biosynthesis; adenosylcobalamin biosynthesis.</text>
</comment>
<dbReference type="RefSeq" id="WP_215618123.1">
    <property type="nucleotide sequence ID" value="NZ_JADOER010000006.1"/>
</dbReference>
<feature type="domain" description="HTH merR-type" evidence="5">
    <location>
        <begin position="7"/>
        <end position="78"/>
    </location>
</feature>
<gene>
    <name evidence="6" type="ORF">IXB28_08405</name>
</gene>
<dbReference type="Pfam" id="PF02570">
    <property type="entry name" value="CbiC"/>
    <property type="match status" value="1"/>
</dbReference>
<dbReference type="InterPro" id="IPR036588">
    <property type="entry name" value="CobH/CbiC_sf"/>
</dbReference>
<evidence type="ECO:0000256" key="4">
    <source>
        <dbReference type="ARBA" id="ARBA00023235"/>
    </source>
</evidence>
<comment type="caution">
    <text evidence="6">The sequence shown here is derived from an EMBL/GenBank/DDBJ whole genome shotgun (WGS) entry which is preliminary data.</text>
</comment>
<evidence type="ECO:0000256" key="1">
    <source>
        <dbReference type="ARBA" id="ARBA00004953"/>
    </source>
</evidence>
<evidence type="ECO:0000313" key="7">
    <source>
        <dbReference type="Proteomes" id="UP001196661"/>
    </source>
</evidence>
<name>A0ABS5Y3Y6_9CYAN</name>
<proteinExistence type="inferred from homology"/>
<evidence type="ECO:0000313" key="6">
    <source>
        <dbReference type="EMBL" id="MBT9312223.1"/>
    </source>
</evidence>
<dbReference type="Gene3D" id="3.40.50.10230">
    <property type="entry name" value="Cobalamin biosynthesis CobH/CbiC, precorrin-8X methylmutase"/>
    <property type="match status" value="1"/>
</dbReference>
<keyword evidence="4" id="KW-0413">Isomerase</keyword>
<dbReference type="PANTHER" id="PTHR43588:SF1">
    <property type="entry name" value="COBALT-PRECORRIN-8 METHYLMUTASE"/>
    <property type="match status" value="1"/>
</dbReference>
<dbReference type="Proteomes" id="UP001196661">
    <property type="component" value="Unassembled WGS sequence"/>
</dbReference>
<dbReference type="SMART" id="SM00422">
    <property type="entry name" value="HTH_MERR"/>
    <property type="match status" value="1"/>
</dbReference>
<organism evidence="6 7">
    <name type="scientific">Leptothoe kymatousa TAU-MAC 1615</name>
    <dbReference type="NCBI Taxonomy" id="2364775"/>
    <lineage>
        <taxon>Bacteria</taxon>
        <taxon>Bacillati</taxon>
        <taxon>Cyanobacteriota</taxon>
        <taxon>Cyanophyceae</taxon>
        <taxon>Nodosilineales</taxon>
        <taxon>Cymatolegaceae</taxon>
        <taxon>Leptothoe</taxon>
        <taxon>Leptothoe kymatousa</taxon>
    </lineage>
</organism>
<dbReference type="CDD" id="cd00592">
    <property type="entry name" value="HTH_MerR-like"/>
    <property type="match status" value="1"/>
</dbReference>
<dbReference type="PROSITE" id="PS50937">
    <property type="entry name" value="HTH_MERR_2"/>
    <property type="match status" value="1"/>
</dbReference>
<comment type="similarity">
    <text evidence="2">Belongs to the CobH/CbiC family.</text>
</comment>
<dbReference type="InterPro" id="IPR000551">
    <property type="entry name" value="MerR-type_HTH_dom"/>
</dbReference>
<dbReference type="InterPro" id="IPR003722">
    <property type="entry name" value="Cbl_synth_CobH/CbiC"/>
</dbReference>